<organism evidence="3 4">
    <name type="scientific">Streptomyces fuscichromogenes</name>
    <dbReference type="NCBI Taxonomy" id="1324013"/>
    <lineage>
        <taxon>Bacteria</taxon>
        <taxon>Bacillati</taxon>
        <taxon>Actinomycetota</taxon>
        <taxon>Actinomycetes</taxon>
        <taxon>Kitasatosporales</taxon>
        <taxon>Streptomycetaceae</taxon>
        <taxon>Streptomyces</taxon>
    </lineage>
</organism>
<accession>A0A917UFA8</accession>
<name>A0A917UFA8_9ACTN</name>
<dbReference type="RefSeq" id="WP_189260879.1">
    <property type="nucleotide sequence ID" value="NZ_BMML01000001.1"/>
</dbReference>
<evidence type="ECO:0000256" key="1">
    <source>
        <dbReference type="ARBA" id="ARBA00006484"/>
    </source>
</evidence>
<keyword evidence="2" id="KW-0560">Oxidoreductase</keyword>
<dbReference type="GO" id="GO:0016491">
    <property type="term" value="F:oxidoreductase activity"/>
    <property type="evidence" value="ECO:0007669"/>
    <property type="project" value="UniProtKB-KW"/>
</dbReference>
<protein>
    <submittedName>
        <fullName evidence="3">Oxidoreductase</fullName>
    </submittedName>
</protein>
<dbReference type="Proteomes" id="UP000653411">
    <property type="component" value="Unassembled WGS sequence"/>
</dbReference>
<sequence>MRGLAGKTVIVTGGAQGIGRAVVDRVVHEGGNVVIADCHAEFGKSAAQEADEIAGRPAALFVHTDVSDEESVRSMTEKTVEHFGGLDQLVNCAAVFIMRGLEATVEEWRRIMDVNIMGQALCVKHAAPHMRARGAGSVVNIASISGHIAQPGYLTYNATKAAVANMTRCMAMDLAPDGIRVNAVNPGTVWNKNNERFHREQLGMDRAEADADPEIGGRHMLGRTADPEEIASAVAFLLSDEASYITGENLMVDAGYTAM</sequence>
<dbReference type="SUPFAM" id="SSF51735">
    <property type="entry name" value="NAD(P)-binding Rossmann-fold domains"/>
    <property type="match status" value="1"/>
</dbReference>
<dbReference type="EMBL" id="BMML01000001">
    <property type="protein sequence ID" value="GGM88797.1"/>
    <property type="molecule type" value="Genomic_DNA"/>
</dbReference>
<comment type="caution">
    <text evidence="3">The sequence shown here is derived from an EMBL/GenBank/DDBJ whole genome shotgun (WGS) entry which is preliminary data.</text>
</comment>
<dbReference type="Pfam" id="PF13561">
    <property type="entry name" value="adh_short_C2"/>
    <property type="match status" value="1"/>
</dbReference>
<evidence type="ECO:0000313" key="4">
    <source>
        <dbReference type="Proteomes" id="UP000653411"/>
    </source>
</evidence>
<dbReference type="FunFam" id="3.40.50.720:FF:000084">
    <property type="entry name" value="Short-chain dehydrogenase reductase"/>
    <property type="match status" value="1"/>
</dbReference>
<dbReference type="CDD" id="cd05233">
    <property type="entry name" value="SDR_c"/>
    <property type="match status" value="1"/>
</dbReference>
<comment type="similarity">
    <text evidence="1">Belongs to the short-chain dehydrogenases/reductases (SDR) family.</text>
</comment>
<dbReference type="PANTHER" id="PTHR24321">
    <property type="entry name" value="DEHYDROGENASES, SHORT CHAIN"/>
    <property type="match status" value="1"/>
</dbReference>
<dbReference type="InterPro" id="IPR020904">
    <property type="entry name" value="Sc_DH/Rdtase_CS"/>
</dbReference>
<proteinExistence type="inferred from homology"/>
<dbReference type="PRINTS" id="PR00080">
    <property type="entry name" value="SDRFAMILY"/>
</dbReference>
<dbReference type="PRINTS" id="PR00081">
    <property type="entry name" value="GDHRDH"/>
</dbReference>
<dbReference type="PANTHER" id="PTHR24321:SF8">
    <property type="entry name" value="ESTRADIOL 17-BETA-DEHYDROGENASE 8-RELATED"/>
    <property type="match status" value="1"/>
</dbReference>
<dbReference type="NCBIfam" id="NF005559">
    <property type="entry name" value="PRK07231.1"/>
    <property type="match status" value="1"/>
</dbReference>
<evidence type="ECO:0000256" key="2">
    <source>
        <dbReference type="ARBA" id="ARBA00023002"/>
    </source>
</evidence>
<dbReference type="AlphaFoldDB" id="A0A917UFA8"/>
<dbReference type="PROSITE" id="PS00061">
    <property type="entry name" value="ADH_SHORT"/>
    <property type="match status" value="1"/>
</dbReference>
<keyword evidence="4" id="KW-1185">Reference proteome</keyword>
<reference evidence="3" key="2">
    <citation type="submission" date="2020-09" db="EMBL/GenBank/DDBJ databases">
        <authorList>
            <person name="Sun Q."/>
            <person name="Zhou Y."/>
        </authorList>
    </citation>
    <scope>NUCLEOTIDE SEQUENCE</scope>
    <source>
        <strain evidence="3">CGMCC 4.7110</strain>
    </source>
</reference>
<dbReference type="InterPro" id="IPR036291">
    <property type="entry name" value="NAD(P)-bd_dom_sf"/>
</dbReference>
<dbReference type="Gene3D" id="3.40.50.720">
    <property type="entry name" value="NAD(P)-binding Rossmann-like Domain"/>
    <property type="match status" value="1"/>
</dbReference>
<evidence type="ECO:0000313" key="3">
    <source>
        <dbReference type="EMBL" id="GGM88797.1"/>
    </source>
</evidence>
<dbReference type="InterPro" id="IPR002347">
    <property type="entry name" value="SDR_fam"/>
</dbReference>
<reference evidence="3" key="1">
    <citation type="journal article" date="2014" name="Int. J. Syst. Evol. Microbiol.">
        <title>Complete genome sequence of Corynebacterium casei LMG S-19264T (=DSM 44701T), isolated from a smear-ripened cheese.</title>
        <authorList>
            <consortium name="US DOE Joint Genome Institute (JGI-PGF)"/>
            <person name="Walter F."/>
            <person name="Albersmeier A."/>
            <person name="Kalinowski J."/>
            <person name="Ruckert C."/>
        </authorList>
    </citation>
    <scope>NUCLEOTIDE SEQUENCE</scope>
    <source>
        <strain evidence="3">CGMCC 4.7110</strain>
    </source>
</reference>
<gene>
    <name evidence="3" type="ORF">GCM10011578_005480</name>
</gene>